<dbReference type="Proteomes" id="UP000664617">
    <property type="component" value="Unassembled WGS sequence"/>
</dbReference>
<dbReference type="InterPro" id="IPR036259">
    <property type="entry name" value="MFS_trans_sf"/>
</dbReference>
<evidence type="ECO:0000256" key="1">
    <source>
        <dbReference type="SAM" id="Phobius"/>
    </source>
</evidence>
<accession>A0ABS3I760</accession>
<evidence type="ECO:0000313" key="2">
    <source>
        <dbReference type="EMBL" id="MBO0608461.1"/>
    </source>
</evidence>
<proteinExistence type="predicted"/>
<dbReference type="InterPro" id="IPR010645">
    <property type="entry name" value="MFS_4"/>
</dbReference>
<comment type="caution">
    <text evidence="2">The sequence shown here is derived from an EMBL/GenBank/DDBJ whole genome shotgun (WGS) entry which is preliminary data.</text>
</comment>
<protein>
    <submittedName>
        <fullName evidence="2">YbfB/YjiJ family MFS transporter</fullName>
    </submittedName>
</protein>
<keyword evidence="1" id="KW-0472">Membrane</keyword>
<dbReference type="EMBL" id="JAFMPK010000026">
    <property type="protein sequence ID" value="MBO0608461.1"/>
    <property type="molecule type" value="Genomic_DNA"/>
</dbReference>
<dbReference type="RefSeq" id="WP_207274436.1">
    <property type="nucleotide sequence ID" value="NZ_JAFMPK010000026.1"/>
</dbReference>
<feature type="transmembrane region" description="Helical" evidence="1">
    <location>
        <begin position="77"/>
        <end position="96"/>
    </location>
</feature>
<keyword evidence="1" id="KW-1133">Transmembrane helix</keyword>
<gene>
    <name evidence="2" type="ORF">J0911_05385</name>
</gene>
<reference evidence="3" key="2">
    <citation type="submission" date="2023-07" db="EMBL/GenBank/DDBJ databases">
        <title>Myceligenerans salitolerans sp. nov., a halotolerant actinomycete isolated from a salt lake in Xinjiang, China.</title>
        <authorList>
            <person name="Guan T."/>
        </authorList>
    </citation>
    <scope>NUCLEOTIDE SEQUENCE [LARGE SCALE GENOMIC DNA]</scope>
    <source>
        <strain evidence="3">XHU 5031</strain>
    </source>
</reference>
<keyword evidence="1" id="KW-0812">Transmembrane</keyword>
<keyword evidence="3" id="KW-1185">Reference proteome</keyword>
<organism evidence="2 3">
    <name type="scientific">Myceligenerans salitolerans</name>
    <dbReference type="NCBI Taxonomy" id="1230528"/>
    <lineage>
        <taxon>Bacteria</taxon>
        <taxon>Bacillati</taxon>
        <taxon>Actinomycetota</taxon>
        <taxon>Actinomycetes</taxon>
        <taxon>Micrococcales</taxon>
        <taxon>Promicromonosporaceae</taxon>
        <taxon>Myceligenerans</taxon>
    </lineage>
</organism>
<name>A0ABS3I760_9MICO</name>
<dbReference type="Pfam" id="PF06779">
    <property type="entry name" value="MFS_4"/>
    <property type="match status" value="1"/>
</dbReference>
<feature type="transmembrane region" description="Helical" evidence="1">
    <location>
        <begin position="12"/>
        <end position="35"/>
    </location>
</feature>
<reference evidence="2 3" key="1">
    <citation type="submission" date="2021-03" db="EMBL/GenBank/DDBJ databases">
        <authorList>
            <person name="Xin L."/>
        </authorList>
    </citation>
    <scope>NUCLEOTIDE SEQUENCE [LARGE SCALE GENOMIC DNA]</scope>
    <source>
        <strain evidence="2 3">XHU 5031</strain>
    </source>
</reference>
<sequence>MDTVLGGAPTSGSASALISAALFGGTFVGISSLALALGEHLRLPRAVALLTTGYASGQIAGPRLSRPLLDTGFEGPLLLGAAVIAAVAVAAALVRFRFPHHVGHLVGPSGESSGA</sequence>
<dbReference type="SUPFAM" id="SSF103473">
    <property type="entry name" value="MFS general substrate transporter"/>
    <property type="match status" value="1"/>
</dbReference>
<evidence type="ECO:0000313" key="3">
    <source>
        <dbReference type="Proteomes" id="UP000664617"/>
    </source>
</evidence>